<sequence length="129" mass="13683">MAEYEPGVCNIGAGEQRRRYALGAVSFAATLGLLFAIYAANLPKTLALATFLPLFGAAEGYYQGRYQFCAGYALLGVYNVADEGGDRTPVTDPDARRADRRRALRIHAYAGGTALLGASLVHGVGLLIL</sequence>
<gene>
    <name evidence="2" type="ORF">SAMN05443636_2278</name>
</gene>
<dbReference type="OrthoDB" id="253187at2157"/>
<keyword evidence="1" id="KW-0812">Transmembrane</keyword>
<evidence type="ECO:0000256" key="1">
    <source>
        <dbReference type="SAM" id="Phobius"/>
    </source>
</evidence>
<dbReference type="EMBL" id="FQWV01000006">
    <property type="protein sequence ID" value="SHH31434.1"/>
    <property type="molecule type" value="Genomic_DNA"/>
</dbReference>
<accession>A0A1M5RZ32</accession>
<keyword evidence="1" id="KW-0472">Membrane</keyword>
<keyword evidence="3" id="KW-1185">Reference proteome</keyword>
<feature type="transmembrane region" description="Helical" evidence="1">
    <location>
        <begin position="46"/>
        <end position="62"/>
    </location>
</feature>
<organism evidence="2 3">
    <name type="scientific">Halobaculum gomorrense</name>
    <dbReference type="NCBI Taxonomy" id="43928"/>
    <lineage>
        <taxon>Archaea</taxon>
        <taxon>Methanobacteriati</taxon>
        <taxon>Methanobacteriota</taxon>
        <taxon>Stenosarchaea group</taxon>
        <taxon>Halobacteria</taxon>
        <taxon>Halobacteriales</taxon>
        <taxon>Haloferacaceae</taxon>
        <taxon>Halobaculum</taxon>
    </lineage>
</organism>
<reference evidence="2 3" key="1">
    <citation type="submission" date="2016-11" db="EMBL/GenBank/DDBJ databases">
        <authorList>
            <person name="Jaros S."/>
            <person name="Januszkiewicz K."/>
            <person name="Wedrychowicz H."/>
        </authorList>
    </citation>
    <scope>NUCLEOTIDE SEQUENCE [LARGE SCALE GENOMIC DNA]</scope>
    <source>
        <strain evidence="2 3">DSM 9297</strain>
    </source>
</reference>
<evidence type="ECO:0000313" key="3">
    <source>
        <dbReference type="Proteomes" id="UP000184357"/>
    </source>
</evidence>
<evidence type="ECO:0000313" key="2">
    <source>
        <dbReference type="EMBL" id="SHH31434.1"/>
    </source>
</evidence>
<dbReference type="Proteomes" id="UP000184357">
    <property type="component" value="Unassembled WGS sequence"/>
</dbReference>
<dbReference type="RefSeq" id="WP_073309643.1">
    <property type="nucleotide sequence ID" value="NZ_FQWV01000006.1"/>
</dbReference>
<proteinExistence type="predicted"/>
<feature type="transmembrane region" description="Helical" evidence="1">
    <location>
        <begin position="20"/>
        <end position="40"/>
    </location>
</feature>
<protein>
    <submittedName>
        <fullName evidence="2">Uncharacterized protein</fullName>
    </submittedName>
</protein>
<feature type="transmembrane region" description="Helical" evidence="1">
    <location>
        <begin position="106"/>
        <end position="128"/>
    </location>
</feature>
<name>A0A1M5RZ32_9EURY</name>
<keyword evidence="1" id="KW-1133">Transmembrane helix</keyword>
<dbReference type="AlphaFoldDB" id="A0A1M5RZ32"/>